<keyword evidence="1" id="KW-0472">Membrane</keyword>
<keyword evidence="1" id="KW-0812">Transmembrane</keyword>
<sequence>MGRRTVRVIRPRGGGGVFAVEALLVGLIAGVALHEIFPEMHGALLLTLGIFSAIAFAMLVLKFVIIFWLWTAALAGGAGYGILRASSDLGWGLFWAAIAVPIIVGLHVSSRNRMKADEHENEDADEVIIVE</sequence>
<feature type="transmembrane region" description="Helical" evidence="1">
    <location>
        <begin position="40"/>
        <end position="60"/>
    </location>
</feature>
<evidence type="ECO:0000313" key="2">
    <source>
        <dbReference type="EMBL" id="MFC4311579.1"/>
    </source>
</evidence>
<organism evidence="2 3">
    <name type="scientific">Steroidobacter flavus</name>
    <dbReference type="NCBI Taxonomy" id="1842136"/>
    <lineage>
        <taxon>Bacteria</taxon>
        <taxon>Pseudomonadati</taxon>
        <taxon>Pseudomonadota</taxon>
        <taxon>Gammaproteobacteria</taxon>
        <taxon>Steroidobacterales</taxon>
        <taxon>Steroidobacteraceae</taxon>
        <taxon>Steroidobacter</taxon>
    </lineage>
</organism>
<dbReference type="Proteomes" id="UP001595904">
    <property type="component" value="Unassembled WGS sequence"/>
</dbReference>
<comment type="caution">
    <text evidence="2">The sequence shown here is derived from an EMBL/GenBank/DDBJ whole genome shotgun (WGS) entry which is preliminary data.</text>
</comment>
<evidence type="ECO:0000256" key="1">
    <source>
        <dbReference type="SAM" id="Phobius"/>
    </source>
</evidence>
<gene>
    <name evidence="2" type="ORF">ACFPN2_20935</name>
</gene>
<keyword evidence="1" id="KW-1133">Transmembrane helix</keyword>
<keyword evidence="3" id="KW-1185">Reference proteome</keyword>
<feature type="transmembrane region" description="Helical" evidence="1">
    <location>
        <begin position="89"/>
        <end position="108"/>
    </location>
</feature>
<dbReference type="RefSeq" id="WP_380600238.1">
    <property type="nucleotide sequence ID" value="NZ_JBHSDU010000004.1"/>
</dbReference>
<proteinExistence type="predicted"/>
<dbReference type="EMBL" id="JBHSDU010000004">
    <property type="protein sequence ID" value="MFC4311579.1"/>
    <property type="molecule type" value="Genomic_DNA"/>
</dbReference>
<reference evidence="3" key="1">
    <citation type="journal article" date="2019" name="Int. J. Syst. Evol. Microbiol.">
        <title>The Global Catalogue of Microorganisms (GCM) 10K type strain sequencing project: providing services to taxonomists for standard genome sequencing and annotation.</title>
        <authorList>
            <consortium name="The Broad Institute Genomics Platform"/>
            <consortium name="The Broad Institute Genome Sequencing Center for Infectious Disease"/>
            <person name="Wu L."/>
            <person name="Ma J."/>
        </authorList>
    </citation>
    <scope>NUCLEOTIDE SEQUENCE [LARGE SCALE GENOMIC DNA]</scope>
    <source>
        <strain evidence="3">CGMCC 1.10759</strain>
    </source>
</reference>
<feature type="transmembrane region" description="Helical" evidence="1">
    <location>
        <begin position="12"/>
        <end position="34"/>
    </location>
</feature>
<accession>A0ABV8SYP8</accession>
<protein>
    <submittedName>
        <fullName evidence="2">Uncharacterized protein</fullName>
    </submittedName>
</protein>
<evidence type="ECO:0000313" key="3">
    <source>
        <dbReference type="Proteomes" id="UP001595904"/>
    </source>
</evidence>
<feature type="transmembrane region" description="Helical" evidence="1">
    <location>
        <begin position="65"/>
        <end position="83"/>
    </location>
</feature>
<name>A0ABV8SYP8_9GAMM</name>